<dbReference type="InterPro" id="IPR049251">
    <property type="entry name" value="DUF6884"/>
</dbReference>
<accession>Q2RKR7</accession>
<dbReference type="HOGENOM" id="CLU_2479936_0_0_9"/>
<dbReference type="OrthoDB" id="1550740at2"/>
<dbReference type="EnsemblBacteria" id="ABC18972">
    <property type="protein sequence ID" value="ABC18972"/>
    <property type="gene ID" value="Moth_0644"/>
</dbReference>
<dbReference type="AlphaFoldDB" id="Q2RKR7"/>
<proteinExistence type="predicted"/>
<sequence>MSKIALISCTSRKKAYKCPARELYWESPRFRLAYALAKLVANKIFILSAKHGLVPEDRVIEPYNETMIGKSARERREWGDMVLVDCQ</sequence>
<reference evidence="2" key="1">
    <citation type="submission" date="2005-12" db="EMBL/GenBank/DDBJ databases">
        <title>Complete sequence of Moorella thermoacetica ATCC 39073.</title>
        <authorList>
            <consortium name="US DOE Joint Genome Institute"/>
            <person name="Copeland A."/>
            <person name="Lucas S."/>
            <person name="Lapidus A."/>
            <person name="Barry K."/>
            <person name="Detter J.C."/>
            <person name="Glavina T."/>
            <person name="Hammon N."/>
            <person name="Israni S."/>
            <person name="Pitluck S."/>
            <person name="Chertkov O."/>
            <person name="Saunders E.H."/>
            <person name="Brettin T."/>
            <person name="Bruce D."/>
            <person name="Han C."/>
            <person name="Tapia R."/>
            <person name="Gilna P."/>
            <person name="Schmutz J."/>
            <person name="Larimer F."/>
            <person name="Land M."/>
            <person name="Kyrpides N."/>
            <person name="Anderson I."/>
            <person name="Richardson P."/>
            <person name="Ragsdale S."/>
        </authorList>
    </citation>
    <scope>NUCLEOTIDE SEQUENCE</scope>
    <source>
        <strain evidence="2">ATCC 39073</strain>
    </source>
</reference>
<dbReference type="STRING" id="264732.Moth_0644"/>
<name>Q2RKR7_MOOTA</name>
<protein>
    <recommendedName>
        <fullName evidence="1">DUF6884 domain-containing protein</fullName>
    </recommendedName>
</protein>
<organism evidence="2">
    <name type="scientific">Moorella thermoacetica (strain ATCC 39073 / JCM 9320)</name>
    <dbReference type="NCBI Taxonomy" id="264732"/>
    <lineage>
        <taxon>Bacteria</taxon>
        <taxon>Bacillati</taxon>
        <taxon>Bacillota</taxon>
        <taxon>Clostridia</taxon>
        <taxon>Neomoorellales</taxon>
        <taxon>Neomoorellaceae</taxon>
        <taxon>Neomoorella</taxon>
    </lineage>
</organism>
<gene>
    <name evidence="2" type="ordered locus">Moth_0644</name>
</gene>
<dbReference type="Pfam" id="PF21818">
    <property type="entry name" value="DUF6884"/>
    <property type="match status" value="1"/>
</dbReference>
<dbReference type="EMBL" id="CP000232">
    <property type="protein sequence ID" value="ABC18972.1"/>
    <property type="molecule type" value="Genomic_DNA"/>
</dbReference>
<evidence type="ECO:0000259" key="1">
    <source>
        <dbReference type="Pfam" id="PF21818"/>
    </source>
</evidence>
<evidence type="ECO:0000313" key="2">
    <source>
        <dbReference type="EMBL" id="ABC18972.1"/>
    </source>
</evidence>
<feature type="domain" description="DUF6884" evidence="1">
    <location>
        <begin position="4"/>
        <end position="83"/>
    </location>
</feature>
<dbReference type="KEGG" id="mta:Moth_0644"/>